<feature type="compositionally biased region" description="Polar residues" evidence="1">
    <location>
        <begin position="60"/>
        <end position="70"/>
    </location>
</feature>
<feature type="region of interest" description="Disordered" evidence="1">
    <location>
        <begin position="1"/>
        <end position="22"/>
    </location>
</feature>
<protein>
    <submittedName>
        <fullName evidence="2">Uncharacterized protein</fullName>
    </submittedName>
</protein>
<organism evidence="2 3">
    <name type="scientific">Rhipicephalus sanguineus</name>
    <name type="common">Brown dog tick</name>
    <name type="synonym">Ixodes sanguineus</name>
    <dbReference type="NCBI Taxonomy" id="34632"/>
    <lineage>
        <taxon>Eukaryota</taxon>
        <taxon>Metazoa</taxon>
        <taxon>Ecdysozoa</taxon>
        <taxon>Arthropoda</taxon>
        <taxon>Chelicerata</taxon>
        <taxon>Arachnida</taxon>
        <taxon>Acari</taxon>
        <taxon>Parasitiformes</taxon>
        <taxon>Ixodida</taxon>
        <taxon>Ixodoidea</taxon>
        <taxon>Ixodidae</taxon>
        <taxon>Rhipicephalinae</taxon>
        <taxon>Rhipicephalus</taxon>
        <taxon>Rhipicephalus</taxon>
    </lineage>
</organism>
<sequence length="231" mass="25964">MFCPAGPISGRLSAPSIRPRRREHQVQRLYPRRHSLAAAAVGPTSLTCRRTYLELPVSDGNISARQQDGPTSRERNRPTAHPSRRKSSRRTRSNRRLPRRLRGAPQLPPRWRSTNGSITVTCSTLPREAKCQSYRPMTTRSLYAPEAELTGPNAGWIAFIAVYVPLRHAVRRQSQTLEANFEANAYQATPEKTSKGLIRNIYENESPADIVSNLATQRNPGVLHAKRMGNH</sequence>
<evidence type="ECO:0000313" key="3">
    <source>
        <dbReference type="Proteomes" id="UP000821837"/>
    </source>
</evidence>
<reference evidence="2" key="1">
    <citation type="journal article" date="2020" name="Cell">
        <title>Large-Scale Comparative Analyses of Tick Genomes Elucidate Their Genetic Diversity and Vector Capacities.</title>
        <authorList>
            <consortium name="Tick Genome and Microbiome Consortium (TIGMIC)"/>
            <person name="Jia N."/>
            <person name="Wang J."/>
            <person name="Shi W."/>
            <person name="Du L."/>
            <person name="Sun Y."/>
            <person name="Zhan W."/>
            <person name="Jiang J.F."/>
            <person name="Wang Q."/>
            <person name="Zhang B."/>
            <person name="Ji P."/>
            <person name="Bell-Sakyi L."/>
            <person name="Cui X.M."/>
            <person name="Yuan T.T."/>
            <person name="Jiang B.G."/>
            <person name="Yang W.F."/>
            <person name="Lam T.T."/>
            <person name="Chang Q.C."/>
            <person name="Ding S.J."/>
            <person name="Wang X.J."/>
            <person name="Zhu J.G."/>
            <person name="Ruan X.D."/>
            <person name="Zhao L."/>
            <person name="Wei J.T."/>
            <person name="Ye R.Z."/>
            <person name="Que T.C."/>
            <person name="Du C.H."/>
            <person name="Zhou Y.H."/>
            <person name="Cheng J.X."/>
            <person name="Dai P.F."/>
            <person name="Guo W.B."/>
            <person name="Han X.H."/>
            <person name="Huang E.J."/>
            <person name="Li L.F."/>
            <person name="Wei W."/>
            <person name="Gao Y.C."/>
            <person name="Liu J.Z."/>
            <person name="Shao H.Z."/>
            <person name="Wang X."/>
            <person name="Wang C.C."/>
            <person name="Yang T.C."/>
            <person name="Huo Q.B."/>
            <person name="Li W."/>
            <person name="Chen H.Y."/>
            <person name="Chen S.E."/>
            <person name="Zhou L.G."/>
            <person name="Ni X.B."/>
            <person name="Tian J.H."/>
            <person name="Sheng Y."/>
            <person name="Liu T."/>
            <person name="Pan Y.S."/>
            <person name="Xia L.Y."/>
            <person name="Li J."/>
            <person name="Zhao F."/>
            <person name="Cao W.C."/>
        </authorList>
    </citation>
    <scope>NUCLEOTIDE SEQUENCE</scope>
    <source>
        <strain evidence="2">Rsan-2018</strain>
    </source>
</reference>
<dbReference type="AlphaFoldDB" id="A0A9D4Q8D0"/>
<accession>A0A9D4Q8D0</accession>
<reference evidence="2" key="2">
    <citation type="submission" date="2021-09" db="EMBL/GenBank/DDBJ databases">
        <authorList>
            <person name="Jia N."/>
            <person name="Wang J."/>
            <person name="Shi W."/>
            <person name="Du L."/>
            <person name="Sun Y."/>
            <person name="Zhan W."/>
            <person name="Jiang J."/>
            <person name="Wang Q."/>
            <person name="Zhang B."/>
            <person name="Ji P."/>
            <person name="Sakyi L.B."/>
            <person name="Cui X."/>
            <person name="Yuan T."/>
            <person name="Jiang B."/>
            <person name="Yang W."/>
            <person name="Lam T.T.-Y."/>
            <person name="Chang Q."/>
            <person name="Ding S."/>
            <person name="Wang X."/>
            <person name="Zhu J."/>
            <person name="Ruan X."/>
            <person name="Zhao L."/>
            <person name="Wei J."/>
            <person name="Que T."/>
            <person name="Du C."/>
            <person name="Cheng J."/>
            <person name="Dai P."/>
            <person name="Han X."/>
            <person name="Huang E."/>
            <person name="Gao Y."/>
            <person name="Liu J."/>
            <person name="Shao H."/>
            <person name="Ye R."/>
            <person name="Li L."/>
            <person name="Wei W."/>
            <person name="Wang X."/>
            <person name="Wang C."/>
            <person name="Huo Q."/>
            <person name="Li W."/>
            <person name="Guo W."/>
            <person name="Chen H."/>
            <person name="Chen S."/>
            <person name="Zhou L."/>
            <person name="Zhou L."/>
            <person name="Ni X."/>
            <person name="Tian J."/>
            <person name="Zhou Y."/>
            <person name="Sheng Y."/>
            <person name="Liu T."/>
            <person name="Pan Y."/>
            <person name="Xia L."/>
            <person name="Li J."/>
            <person name="Zhao F."/>
            <person name="Cao W."/>
        </authorList>
    </citation>
    <scope>NUCLEOTIDE SEQUENCE</scope>
    <source>
        <strain evidence="2">Rsan-2018</strain>
        <tissue evidence="2">Larvae</tissue>
    </source>
</reference>
<proteinExistence type="predicted"/>
<evidence type="ECO:0000256" key="1">
    <source>
        <dbReference type="SAM" id="MobiDB-lite"/>
    </source>
</evidence>
<keyword evidence="3" id="KW-1185">Reference proteome</keyword>
<dbReference type="Proteomes" id="UP000821837">
    <property type="component" value="Unassembled WGS sequence"/>
</dbReference>
<gene>
    <name evidence="2" type="ORF">HPB52_021736</name>
</gene>
<feature type="compositionally biased region" description="Basic residues" evidence="1">
    <location>
        <begin position="82"/>
        <end position="102"/>
    </location>
</feature>
<dbReference type="EMBL" id="JABSTV010001248">
    <property type="protein sequence ID" value="KAH7969768.1"/>
    <property type="molecule type" value="Genomic_DNA"/>
</dbReference>
<comment type="caution">
    <text evidence="2">The sequence shown here is derived from an EMBL/GenBank/DDBJ whole genome shotgun (WGS) entry which is preliminary data.</text>
</comment>
<evidence type="ECO:0000313" key="2">
    <source>
        <dbReference type="EMBL" id="KAH7969768.1"/>
    </source>
</evidence>
<feature type="region of interest" description="Disordered" evidence="1">
    <location>
        <begin position="58"/>
        <end position="115"/>
    </location>
</feature>
<name>A0A9D4Q8D0_RHISA</name>